<dbReference type="Gene3D" id="2.120.10.30">
    <property type="entry name" value="TolB, C-terminal domain"/>
    <property type="match status" value="2"/>
</dbReference>
<organism evidence="3 4">
    <name type="scientific">Oharaeibacter diazotrophicus</name>
    <dbReference type="NCBI Taxonomy" id="1920512"/>
    <lineage>
        <taxon>Bacteria</taxon>
        <taxon>Pseudomonadati</taxon>
        <taxon>Pseudomonadota</taxon>
        <taxon>Alphaproteobacteria</taxon>
        <taxon>Hyphomicrobiales</taxon>
        <taxon>Pleomorphomonadaceae</taxon>
        <taxon>Oharaeibacter</taxon>
    </lineage>
</organism>
<dbReference type="Proteomes" id="UP000294547">
    <property type="component" value="Unassembled WGS sequence"/>
</dbReference>
<name>A0A4V3CW49_9HYPH</name>
<dbReference type="RefSeq" id="WP_133673984.1">
    <property type="nucleotide sequence ID" value="NZ_BSPM01000004.1"/>
</dbReference>
<gene>
    <name evidence="3" type="ORF">EDD54_1833</name>
</gene>
<dbReference type="PANTHER" id="PTHR36842:SF1">
    <property type="entry name" value="PROTEIN TOLB"/>
    <property type="match status" value="1"/>
</dbReference>
<dbReference type="SUPFAM" id="SSF82171">
    <property type="entry name" value="DPP6 N-terminal domain-like"/>
    <property type="match status" value="1"/>
</dbReference>
<evidence type="ECO:0000256" key="2">
    <source>
        <dbReference type="SAM" id="SignalP"/>
    </source>
</evidence>
<dbReference type="OrthoDB" id="7314239at2"/>
<keyword evidence="2" id="KW-0732">Signal</keyword>
<dbReference type="Pfam" id="PF07676">
    <property type="entry name" value="PD40"/>
    <property type="match status" value="3"/>
</dbReference>
<feature type="signal peptide" evidence="2">
    <location>
        <begin position="1"/>
        <end position="25"/>
    </location>
</feature>
<dbReference type="InterPro" id="IPR011659">
    <property type="entry name" value="WD40"/>
</dbReference>
<evidence type="ECO:0000313" key="4">
    <source>
        <dbReference type="Proteomes" id="UP000294547"/>
    </source>
</evidence>
<evidence type="ECO:0000313" key="3">
    <source>
        <dbReference type="EMBL" id="TDP84988.1"/>
    </source>
</evidence>
<dbReference type="InterPro" id="IPR011042">
    <property type="entry name" value="6-blade_b-propeller_TolB-like"/>
</dbReference>
<accession>A0A4V3CW49</accession>
<dbReference type="PANTHER" id="PTHR36842">
    <property type="entry name" value="PROTEIN TOLB HOMOLOG"/>
    <property type="match status" value="1"/>
</dbReference>
<sequence length="450" mass="46481">MRRSNVVSGALAGVALLMACAPASAADPAHTIVSDYRLVRGDFAGSTFPDHPEGLLGSDDGGHVTADGRAVLIATEAPLAPANPANDGEDLFLVDVATHTAKLVSASAGGVGGDKFSLWGALSADGRYAVFDSAATNLVPQATKAFTSIYRKDLATGSILRVSVSNTGAAGNASSGTPSISRDGSRIAFESFATNLVKPAPAATPQIYLRDVTAGRTRLVSTTAGGIAGDGYSERPQLRADGRAVVFVSRATNLVAPDANGDHWDIFHKDLVTGAITRVSQDAKGVQFPGDSVLPALSRDGRKVAFTVGRDSSFVRQIHVKDLVTGALTLVSADSAGTAGWGDSYSPSFSPSGRLVMFISDAPDLVEGCGGSRNVFVKDLASAAIWCLTRPDGTPMLRRFGAVFEAEFTPGGRGFAISTTAQLSGRDKVKNVADVYVGRFTAAFVAEAKP</sequence>
<reference evidence="3 4" key="1">
    <citation type="submission" date="2019-03" db="EMBL/GenBank/DDBJ databases">
        <title>Genomic Encyclopedia of Type Strains, Phase IV (KMG-IV): sequencing the most valuable type-strain genomes for metagenomic binning, comparative biology and taxonomic classification.</title>
        <authorList>
            <person name="Goeker M."/>
        </authorList>
    </citation>
    <scope>NUCLEOTIDE SEQUENCE [LARGE SCALE GENOMIC DNA]</scope>
    <source>
        <strain evidence="3 4">DSM 102969</strain>
    </source>
</reference>
<proteinExistence type="inferred from homology"/>
<comment type="similarity">
    <text evidence="1">Belongs to the TolB family.</text>
</comment>
<comment type="caution">
    <text evidence="3">The sequence shown here is derived from an EMBL/GenBank/DDBJ whole genome shotgun (WGS) entry which is preliminary data.</text>
</comment>
<dbReference type="EMBL" id="SNXY01000007">
    <property type="protein sequence ID" value="TDP84988.1"/>
    <property type="molecule type" value="Genomic_DNA"/>
</dbReference>
<evidence type="ECO:0000256" key="1">
    <source>
        <dbReference type="ARBA" id="ARBA00009820"/>
    </source>
</evidence>
<dbReference type="AlphaFoldDB" id="A0A4V3CW49"/>
<feature type="chain" id="PRO_5020526516" evidence="2">
    <location>
        <begin position="26"/>
        <end position="450"/>
    </location>
</feature>
<protein>
    <submittedName>
        <fullName evidence="3">WD40 repeat protein</fullName>
    </submittedName>
</protein>
<keyword evidence="4" id="KW-1185">Reference proteome</keyword>
<dbReference type="PROSITE" id="PS51257">
    <property type="entry name" value="PROKAR_LIPOPROTEIN"/>
    <property type="match status" value="1"/>
</dbReference>